<evidence type="ECO:0000259" key="9">
    <source>
        <dbReference type="Pfam" id="PF21082"/>
    </source>
</evidence>
<dbReference type="GO" id="GO:0005886">
    <property type="term" value="C:plasma membrane"/>
    <property type="evidence" value="ECO:0007669"/>
    <property type="project" value="UniProtKB-SubCell"/>
</dbReference>
<comment type="similarity">
    <text evidence="2">Belongs to the MscS (TC 1.A.23) family.</text>
</comment>
<organism evidence="11 12">
    <name type="scientific">Pseudoduganella lutea</name>
    <dbReference type="NCBI Taxonomy" id="321985"/>
    <lineage>
        <taxon>Bacteria</taxon>
        <taxon>Pseudomonadati</taxon>
        <taxon>Pseudomonadota</taxon>
        <taxon>Betaproteobacteria</taxon>
        <taxon>Burkholderiales</taxon>
        <taxon>Oxalobacteraceae</taxon>
        <taxon>Telluria group</taxon>
        <taxon>Pseudoduganella</taxon>
    </lineage>
</organism>
<dbReference type="Pfam" id="PF00924">
    <property type="entry name" value="MS_channel_2nd"/>
    <property type="match status" value="1"/>
</dbReference>
<gene>
    <name evidence="11" type="ORF">EWM63_24460</name>
</gene>
<dbReference type="InterPro" id="IPR011014">
    <property type="entry name" value="MscS_channel_TM-2"/>
</dbReference>
<feature type="transmembrane region" description="Helical" evidence="7">
    <location>
        <begin position="126"/>
        <end position="151"/>
    </location>
</feature>
<dbReference type="Gene3D" id="3.30.70.100">
    <property type="match status" value="1"/>
</dbReference>
<dbReference type="InterPro" id="IPR049278">
    <property type="entry name" value="MS_channel_C"/>
</dbReference>
<dbReference type="InterPro" id="IPR023408">
    <property type="entry name" value="MscS_beta-dom_sf"/>
</dbReference>
<dbReference type="Pfam" id="PF21082">
    <property type="entry name" value="MS_channel_3rd"/>
    <property type="match status" value="1"/>
</dbReference>
<dbReference type="Proteomes" id="UP000290637">
    <property type="component" value="Chromosome"/>
</dbReference>
<dbReference type="Gene3D" id="1.10.287.1260">
    <property type="match status" value="1"/>
</dbReference>
<evidence type="ECO:0000256" key="5">
    <source>
        <dbReference type="ARBA" id="ARBA00022989"/>
    </source>
</evidence>
<dbReference type="GO" id="GO:0008381">
    <property type="term" value="F:mechanosensitive monoatomic ion channel activity"/>
    <property type="evidence" value="ECO:0007669"/>
    <property type="project" value="UniProtKB-ARBA"/>
</dbReference>
<keyword evidence="3" id="KW-1003">Cell membrane</keyword>
<dbReference type="PANTHER" id="PTHR30566:SF25">
    <property type="entry name" value="INNER MEMBRANE PROTEIN"/>
    <property type="match status" value="1"/>
</dbReference>
<evidence type="ECO:0000256" key="2">
    <source>
        <dbReference type="ARBA" id="ARBA00008017"/>
    </source>
</evidence>
<evidence type="ECO:0000256" key="6">
    <source>
        <dbReference type="ARBA" id="ARBA00023136"/>
    </source>
</evidence>
<feature type="transmembrane region" description="Helical" evidence="7">
    <location>
        <begin position="13"/>
        <end position="34"/>
    </location>
</feature>
<comment type="subcellular location">
    <subcellularLocation>
        <location evidence="1">Cell membrane</location>
        <topology evidence="1">Multi-pass membrane protein</topology>
    </subcellularLocation>
</comment>
<evidence type="ECO:0000256" key="3">
    <source>
        <dbReference type="ARBA" id="ARBA00022475"/>
    </source>
</evidence>
<dbReference type="SUPFAM" id="SSF82689">
    <property type="entry name" value="Mechanosensitive channel protein MscS (YggB), C-terminal domain"/>
    <property type="match status" value="1"/>
</dbReference>
<dbReference type="RefSeq" id="WP_130188853.1">
    <property type="nucleotide sequence ID" value="NZ_CP035913.1"/>
</dbReference>
<dbReference type="InterPro" id="IPR011066">
    <property type="entry name" value="MscS_channel_C_sf"/>
</dbReference>
<dbReference type="Gene3D" id="2.30.30.60">
    <property type="match status" value="1"/>
</dbReference>
<evidence type="ECO:0000259" key="8">
    <source>
        <dbReference type="Pfam" id="PF00924"/>
    </source>
</evidence>
<evidence type="ECO:0000256" key="1">
    <source>
        <dbReference type="ARBA" id="ARBA00004651"/>
    </source>
</evidence>
<dbReference type="InterPro" id="IPR049142">
    <property type="entry name" value="MS_channel_1st"/>
</dbReference>
<dbReference type="SUPFAM" id="SSF50182">
    <property type="entry name" value="Sm-like ribonucleoproteins"/>
    <property type="match status" value="1"/>
</dbReference>
<keyword evidence="4 7" id="KW-0812">Transmembrane</keyword>
<evidence type="ECO:0000256" key="7">
    <source>
        <dbReference type="SAM" id="Phobius"/>
    </source>
</evidence>
<keyword evidence="5 7" id="KW-1133">Transmembrane helix</keyword>
<dbReference type="PANTHER" id="PTHR30566">
    <property type="entry name" value="YNAI-RELATED MECHANOSENSITIVE ION CHANNEL"/>
    <property type="match status" value="1"/>
</dbReference>
<feature type="transmembrane region" description="Helical" evidence="7">
    <location>
        <begin position="157"/>
        <end position="177"/>
    </location>
</feature>
<evidence type="ECO:0000313" key="12">
    <source>
        <dbReference type="Proteomes" id="UP000290637"/>
    </source>
</evidence>
<feature type="transmembrane region" description="Helical" evidence="7">
    <location>
        <begin position="55"/>
        <end position="74"/>
    </location>
</feature>
<reference evidence="11 12" key="1">
    <citation type="submission" date="2019-02" db="EMBL/GenBank/DDBJ databases">
        <title>Draft Genome Sequences of Six Type Strains of the Genus Massilia.</title>
        <authorList>
            <person name="Miess H."/>
            <person name="Frediansyhah A."/>
            <person name="Gross H."/>
        </authorList>
    </citation>
    <scope>NUCLEOTIDE SEQUENCE [LARGE SCALE GENOMIC DNA]</scope>
    <source>
        <strain evidence="11 12">DSM 17473</strain>
    </source>
</reference>
<dbReference type="EMBL" id="CP035913">
    <property type="protein sequence ID" value="QBE65744.1"/>
    <property type="molecule type" value="Genomic_DNA"/>
</dbReference>
<dbReference type="Pfam" id="PF21088">
    <property type="entry name" value="MS_channel_1st"/>
    <property type="match status" value="1"/>
</dbReference>
<name>A0A4P6L2Y4_9BURK</name>
<evidence type="ECO:0000313" key="11">
    <source>
        <dbReference type="EMBL" id="QBE65744.1"/>
    </source>
</evidence>
<feature type="domain" description="Mechanosensitive ion channel MscS C-terminal" evidence="9">
    <location>
        <begin position="252"/>
        <end position="337"/>
    </location>
</feature>
<keyword evidence="6 7" id="KW-0472">Membrane</keyword>
<evidence type="ECO:0000256" key="4">
    <source>
        <dbReference type="ARBA" id="ARBA00022692"/>
    </source>
</evidence>
<sequence length="360" mass="39426">MTGFHYTLLGNDVTAWVVAVGIAVTVAAVLYAVNAMVLHRLRRMAVRTETFLDDVAVTVLAATTKLFMLVMGIYAGSQWLALSPKLTMLLAHAAIVVLLLQVARWGDVGIRNWLEHYGARRSAQDAASTTSTAAMGFVLRTVLWLVIVLMILDNFGVNITTLVASLGIGGIAVALATQNILGDLFSSLSIVLDKPFVVGDFIIVNDMLGTVEYVGLKTTRLRSLGGEQIVFSNTDLLKSRIRNYQHMEQRRVVFGFGAGYDTTAEQVLAIPAIVRDIVEALPDVRFDRAHFKAYSPSSLDFEVVFYVTTPDYTVYMDRQQAINVALLQRLRAEGIAFGHPLQMVRVAEGELLTALEKCAA</sequence>
<evidence type="ECO:0000259" key="10">
    <source>
        <dbReference type="Pfam" id="PF21088"/>
    </source>
</evidence>
<keyword evidence="12" id="KW-1185">Reference proteome</keyword>
<feature type="domain" description="Mechanosensitive ion channel transmembrane helices 2/3" evidence="10">
    <location>
        <begin position="138"/>
        <end position="178"/>
    </location>
</feature>
<dbReference type="KEGG" id="plue:EWM63_24460"/>
<dbReference type="SUPFAM" id="SSF82861">
    <property type="entry name" value="Mechanosensitive channel protein MscS (YggB), transmembrane region"/>
    <property type="match status" value="1"/>
</dbReference>
<dbReference type="AlphaFoldDB" id="A0A4P6L2Y4"/>
<accession>A0A4P6L2Y4</accession>
<dbReference type="InterPro" id="IPR006685">
    <property type="entry name" value="MscS_channel_2nd"/>
</dbReference>
<dbReference type="InterPro" id="IPR010920">
    <property type="entry name" value="LSM_dom_sf"/>
</dbReference>
<proteinExistence type="inferred from homology"/>
<protein>
    <submittedName>
        <fullName evidence="11">Mechanosensitive ion channel family protein</fullName>
    </submittedName>
</protein>
<feature type="domain" description="Mechanosensitive ion channel MscS" evidence="8">
    <location>
        <begin position="179"/>
        <end position="246"/>
    </location>
</feature>
<dbReference type="OrthoDB" id="9775207at2"/>